<dbReference type="PATRIC" id="fig|1618333.3.peg.420"/>
<accession>A0A0G0DI38</accession>
<sequence length="388" mass="42314">MKKFYTQSAIVFGLAVIMALIFSNRSIENVIASSFNQNNLISDGAFIDKDSMSVTEIQNFLSDKGSYLKDYSSGGRSAAQIIWDASHGYGDASGSINGISVTTSTGTVSPKVILVTLQKEQSLISRTTQNDSALNAAMGYACPDSGGCSSTYAGFTKQVENGAWQLRYNYERAQGTGFSDYQVGQSTTFSDWNGNNSVTFDNRATASLYRYTPHVYNGNYNFWNIFTNTYSFESPAYGFRWAGQSGYPTVAPGSTTTLTITYTNIGSNSWNSSTNLGIYRSEDRTWESGWYTWARPATVSPSSVAPGETGTFSFNIAVPANQPAGTYRFYVKPIQENVRWIDEAVAWWDITVPHGYTASWSSQTAYPTIAPGASTSLTIAYNNTGSST</sequence>
<dbReference type="EMBL" id="LBRB01000013">
    <property type="protein sequence ID" value="KKP88441.1"/>
    <property type="molecule type" value="Genomic_DNA"/>
</dbReference>
<dbReference type="AlphaFoldDB" id="A0A0G0DI38"/>
<gene>
    <name evidence="1" type="ORF">UR93_C0013G0001</name>
</gene>
<name>A0A0G0DI38_9BACT</name>
<reference evidence="1 2" key="1">
    <citation type="journal article" date="2015" name="Nature">
        <title>rRNA introns, odd ribosomes, and small enigmatic genomes across a large radiation of phyla.</title>
        <authorList>
            <person name="Brown C.T."/>
            <person name="Hug L.A."/>
            <person name="Thomas B.C."/>
            <person name="Sharon I."/>
            <person name="Castelle C.J."/>
            <person name="Singh A."/>
            <person name="Wilkins M.J."/>
            <person name="Williams K.H."/>
            <person name="Banfield J.F."/>
        </authorList>
    </citation>
    <scope>NUCLEOTIDE SEQUENCE [LARGE SCALE GENOMIC DNA]</scope>
</reference>
<organism evidence="1 2">
    <name type="scientific">Berkelbacteria bacterium GW2011_GWA2_35_9</name>
    <dbReference type="NCBI Taxonomy" id="1618333"/>
    <lineage>
        <taxon>Bacteria</taxon>
        <taxon>Candidatus Berkelbacteria</taxon>
    </lineage>
</organism>
<comment type="caution">
    <text evidence="1">The sequence shown here is derived from an EMBL/GenBank/DDBJ whole genome shotgun (WGS) entry which is preliminary data.</text>
</comment>
<dbReference type="Gene3D" id="2.60.40.10">
    <property type="entry name" value="Immunoglobulins"/>
    <property type="match status" value="1"/>
</dbReference>
<keyword evidence="1" id="KW-0430">Lectin</keyword>
<proteinExistence type="predicted"/>
<evidence type="ECO:0000313" key="2">
    <source>
        <dbReference type="Proteomes" id="UP000034316"/>
    </source>
</evidence>
<feature type="non-terminal residue" evidence="1">
    <location>
        <position position="388"/>
    </location>
</feature>
<evidence type="ECO:0000313" key="1">
    <source>
        <dbReference type="EMBL" id="KKP88441.1"/>
    </source>
</evidence>
<dbReference type="Proteomes" id="UP000034316">
    <property type="component" value="Unassembled WGS sequence"/>
</dbReference>
<protein>
    <submittedName>
        <fullName evidence="1">Curculin domain protein (Mannose-binding) lectin</fullName>
    </submittedName>
</protein>
<dbReference type="GO" id="GO:0030246">
    <property type="term" value="F:carbohydrate binding"/>
    <property type="evidence" value="ECO:0007669"/>
    <property type="project" value="UniProtKB-KW"/>
</dbReference>
<dbReference type="STRING" id="1618333.UR93_C0013G0001"/>
<dbReference type="InterPro" id="IPR013783">
    <property type="entry name" value="Ig-like_fold"/>
</dbReference>